<keyword evidence="2" id="KW-1185">Reference proteome</keyword>
<dbReference type="EMBL" id="JAMYWD010000007">
    <property type="protein sequence ID" value="KAJ4967245.1"/>
    <property type="molecule type" value="Genomic_DNA"/>
</dbReference>
<dbReference type="Proteomes" id="UP001141806">
    <property type="component" value="Unassembled WGS sequence"/>
</dbReference>
<protein>
    <submittedName>
        <fullName evidence="1">Uncharacterized protein</fullName>
    </submittedName>
</protein>
<evidence type="ECO:0000313" key="1">
    <source>
        <dbReference type="EMBL" id="KAJ4967245.1"/>
    </source>
</evidence>
<comment type="caution">
    <text evidence="1">The sequence shown here is derived from an EMBL/GenBank/DDBJ whole genome shotgun (WGS) entry which is preliminary data.</text>
</comment>
<dbReference type="OrthoDB" id="547796at2759"/>
<accession>A0A9Q0QPM9</accession>
<dbReference type="AlphaFoldDB" id="A0A9Q0QPM9"/>
<organism evidence="1 2">
    <name type="scientific">Protea cynaroides</name>
    <dbReference type="NCBI Taxonomy" id="273540"/>
    <lineage>
        <taxon>Eukaryota</taxon>
        <taxon>Viridiplantae</taxon>
        <taxon>Streptophyta</taxon>
        <taxon>Embryophyta</taxon>
        <taxon>Tracheophyta</taxon>
        <taxon>Spermatophyta</taxon>
        <taxon>Magnoliopsida</taxon>
        <taxon>Proteales</taxon>
        <taxon>Proteaceae</taxon>
        <taxon>Protea</taxon>
    </lineage>
</organism>
<name>A0A9Q0QPM9_9MAGN</name>
<dbReference type="Gene3D" id="3.10.120.10">
    <property type="entry name" value="Cytochrome b5-like heme/steroid binding domain"/>
    <property type="match status" value="1"/>
</dbReference>
<gene>
    <name evidence="1" type="ORF">NE237_019094</name>
</gene>
<dbReference type="InterPro" id="IPR036400">
    <property type="entry name" value="Cyt_B5-like_heme/steroid_sf"/>
</dbReference>
<proteinExistence type="predicted"/>
<reference evidence="1" key="1">
    <citation type="journal article" date="2023" name="Plant J.">
        <title>The genome of the king protea, Protea cynaroides.</title>
        <authorList>
            <person name="Chang J."/>
            <person name="Duong T.A."/>
            <person name="Schoeman C."/>
            <person name="Ma X."/>
            <person name="Roodt D."/>
            <person name="Barker N."/>
            <person name="Li Z."/>
            <person name="Van de Peer Y."/>
            <person name="Mizrachi E."/>
        </authorList>
    </citation>
    <scope>NUCLEOTIDE SEQUENCE</scope>
    <source>
        <tissue evidence="1">Young leaves</tissue>
    </source>
</reference>
<evidence type="ECO:0000313" key="2">
    <source>
        <dbReference type="Proteomes" id="UP001141806"/>
    </source>
</evidence>
<sequence length="133" mass="14762">MVIKGEVFDDACPALATMSFQEKDLNGDISGLKPPELDNLHDWENMFKNKYVRVVLEMGLASSGPKSIEGGPIAAEHVEECKPRERNYWLGWMLPDNVIVISLHTTAFKGSLVLAWISQYVLGLRTIGPCMLG</sequence>